<keyword evidence="2" id="KW-0805">Transcription regulation</keyword>
<sequence length="276" mass="30424">MDLKTLSLKDLIEGQESATQLHTILQDILPLLKSGSASTAATLMTRILSSFSRPISLLEVQGMVEGLPNTRVSDERRLDASSDKRKLHQPGKSGYRRRAHPCTNTRVVSETMDDGHVWRKYGQKNICTSKFPRSLYYRCGHKYDRGCQATRQVQRSSEDPSMFVITYMGQHACVGGSTSPSPPSPCIISFGSNAVQEKSFPSPIPSRDEEVPNDSTPWTSPTELIFPDFPVYFDSASTATSGCHASADSLNLEFNPEALEFGGVFCFGQGEPLHQI</sequence>
<feature type="compositionally biased region" description="Basic and acidic residues" evidence="6">
    <location>
        <begin position="74"/>
        <end position="84"/>
    </location>
</feature>
<keyword evidence="3" id="KW-0238">DNA-binding</keyword>
<dbReference type="InterPro" id="IPR036576">
    <property type="entry name" value="WRKY_dom_sf"/>
</dbReference>
<dbReference type="GO" id="GO:0003700">
    <property type="term" value="F:DNA-binding transcription factor activity"/>
    <property type="evidence" value="ECO:0007669"/>
    <property type="project" value="InterPro"/>
</dbReference>
<dbReference type="InterPro" id="IPR044810">
    <property type="entry name" value="WRKY_plant"/>
</dbReference>
<dbReference type="PANTHER" id="PTHR31282">
    <property type="entry name" value="WRKY TRANSCRIPTION FACTOR 21-RELATED"/>
    <property type="match status" value="1"/>
</dbReference>
<feature type="domain" description="WRKY" evidence="7">
    <location>
        <begin position="107"/>
        <end position="171"/>
    </location>
</feature>
<evidence type="ECO:0000256" key="1">
    <source>
        <dbReference type="ARBA" id="ARBA00004123"/>
    </source>
</evidence>
<evidence type="ECO:0000256" key="3">
    <source>
        <dbReference type="ARBA" id="ARBA00023125"/>
    </source>
</evidence>
<keyword evidence="5" id="KW-0539">Nucleus</keyword>
<dbReference type="EMBL" id="HG996475">
    <property type="protein sequence ID" value="CAG1865309.1"/>
    <property type="molecule type" value="Genomic_DNA"/>
</dbReference>
<evidence type="ECO:0000256" key="5">
    <source>
        <dbReference type="ARBA" id="ARBA00023242"/>
    </source>
</evidence>
<dbReference type="Gene3D" id="2.20.25.80">
    <property type="entry name" value="WRKY domain"/>
    <property type="match status" value="1"/>
</dbReference>
<name>A0A8D7BAH4_MUSAM</name>
<dbReference type="Pfam" id="PF03106">
    <property type="entry name" value="WRKY"/>
    <property type="match status" value="1"/>
</dbReference>
<gene>
    <name evidence="8" type="ORF">GSMUA_03190.1</name>
</gene>
<dbReference type="GO" id="GO:0043565">
    <property type="term" value="F:sequence-specific DNA binding"/>
    <property type="evidence" value="ECO:0007669"/>
    <property type="project" value="InterPro"/>
</dbReference>
<comment type="subcellular location">
    <subcellularLocation>
        <location evidence="1">Nucleus</location>
    </subcellularLocation>
</comment>
<reference evidence="8" key="1">
    <citation type="submission" date="2021-03" db="EMBL/GenBank/DDBJ databases">
        <authorList>
            <consortium name="Genoscope - CEA"/>
            <person name="William W."/>
        </authorList>
    </citation>
    <scope>NUCLEOTIDE SEQUENCE</scope>
    <source>
        <strain evidence="8">Doubled-haploid Pahang</strain>
    </source>
</reference>
<accession>A0A8D7BAH4</accession>
<evidence type="ECO:0000256" key="6">
    <source>
        <dbReference type="SAM" id="MobiDB-lite"/>
    </source>
</evidence>
<keyword evidence="4" id="KW-0804">Transcription</keyword>
<dbReference type="GO" id="GO:0005634">
    <property type="term" value="C:nucleus"/>
    <property type="evidence" value="ECO:0007669"/>
    <property type="project" value="UniProtKB-SubCell"/>
</dbReference>
<dbReference type="InterPro" id="IPR003657">
    <property type="entry name" value="WRKY_dom"/>
</dbReference>
<evidence type="ECO:0000256" key="2">
    <source>
        <dbReference type="ARBA" id="ARBA00023015"/>
    </source>
</evidence>
<protein>
    <submittedName>
        <fullName evidence="8">(wild Malaysian banana) hypothetical protein</fullName>
    </submittedName>
</protein>
<organism evidence="8">
    <name type="scientific">Musa acuminata subsp. malaccensis</name>
    <name type="common">Wild banana</name>
    <name type="synonym">Musa malaccensis</name>
    <dbReference type="NCBI Taxonomy" id="214687"/>
    <lineage>
        <taxon>Eukaryota</taxon>
        <taxon>Viridiplantae</taxon>
        <taxon>Streptophyta</taxon>
        <taxon>Embryophyta</taxon>
        <taxon>Tracheophyta</taxon>
        <taxon>Spermatophyta</taxon>
        <taxon>Magnoliopsida</taxon>
        <taxon>Liliopsida</taxon>
        <taxon>Zingiberales</taxon>
        <taxon>Musaceae</taxon>
        <taxon>Musa</taxon>
    </lineage>
</organism>
<proteinExistence type="predicted"/>
<feature type="region of interest" description="Disordered" evidence="6">
    <location>
        <begin position="198"/>
        <end position="217"/>
    </location>
</feature>
<evidence type="ECO:0000259" key="7">
    <source>
        <dbReference type="PROSITE" id="PS50811"/>
    </source>
</evidence>
<dbReference type="AlphaFoldDB" id="A0A8D7BAH4"/>
<dbReference type="PROSITE" id="PS50811">
    <property type="entry name" value="WRKY"/>
    <property type="match status" value="1"/>
</dbReference>
<feature type="region of interest" description="Disordered" evidence="6">
    <location>
        <begin position="74"/>
        <end position="98"/>
    </location>
</feature>
<evidence type="ECO:0000256" key="4">
    <source>
        <dbReference type="ARBA" id="ARBA00023163"/>
    </source>
</evidence>
<feature type="compositionally biased region" description="Basic residues" evidence="6">
    <location>
        <begin position="85"/>
        <end position="98"/>
    </location>
</feature>
<dbReference type="SUPFAM" id="SSF118290">
    <property type="entry name" value="WRKY DNA-binding domain"/>
    <property type="match status" value="1"/>
</dbReference>
<dbReference type="SMART" id="SM00774">
    <property type="entry name" value="WRKY"/>
    <property type="match status" value="1"/>
</dbReference>
<evidence type="ECO:0000313" key="8">
    <source>
        <dbReference type="EMBL" id="CAG1865309.1"/>
    </source>
</evidence>